<dbReference type="EMBL" id="LAVA02000016">
    <property type="protein sequence ID" value="OIJ68349.1"/>
    <property type="molecule type" value="Genomic_DNA"/>
</dbReference>
<accession>A0A1J4P4F5</accession>
<proteinExistence type="predicted"/>
<reference evidence="1" key="1">
    <citation type="submission" date="2016-10" db="EMBL/GenBank/DDBJ databases">
        <title>Genome sequence of Streptomyces mangrovisoli MUSC 149.</title>
        <authorList>
            <person name="Lee L.-H."/>
            <person name="Ser H.-L."/>
        </authorList>
    </citation>
    <scope>NUCLEOTIDE SEQUENCE [LARGE SCALE GENOMIC DNA]</scope>
    <source>
        <strain evidence="1">MUSC 149</strain>
    </source>
</reference>
<comment type="caution">
    <text evidence="1">The sequence shown here is derived from an EMBL/GenBank/DDBJ whole genome shotgun (WGS) entry which is preliminary data.</text>
</comment>
<evidence type="ECO:0000313" key="1">
    <source>
        <dbReference type="EMBL" id="OIJ68349.1"/>
    </source>
</evidence>
<dbReference type="STRING" id="1428628.WN71_007970"/>
<evidence type="ECO:0000313" key="2">
    <source>
        <dbReference type="Proteomes" id="UP000034196"/>
    </source>
</evidence>
<gene>
    <name evidence="1" type="ORF">WN71_007970</name>
</gene>
<dbReference type="Proteomes" id="UP000034196">
    <property type="component" value="Unassembled WGS sequence"/>
</dbReference>
<name>A0A1J4P4F5_9ACTN</name>
<sequence length="197" mass="22004">MRSEGVGVAVSAENSALLGVVVGAVASYVTTALSERARWRRELDVRWDERRLTAYGDYVRAVKDIIAMANGLAAHRGLTFDHAPLEPTRDNLDRLHEAEVRRHAEIETVRLLTDTDTISAARQLNHCVWHLLAMSRGDEPGDPAQWSEAFTAYRLARDEFHRCARATLGIPGTAIARDQTWPPRWTHRRDSAGPSNA</sequence>
<organism evidence="1 2">
    <name type="scientific">Streptomyces mangrovisoli</name>
    <dbReference type="NCBI Taxonomy" id="1428628"/>
    <lineage>
        <taxon>Bacteria</taxon>
        <taxon>Bacillati</taxon>
        <taxon>Actinomycetota</taxon>
        <taxon>Actinomycetes</taxon>
        <taxon>Kitasatosporales</taxon>
        <taxon>Streptomycetaceae</taxon>
        <taxon>Streptomyces</taxon>
    </lineage>
</organism>
<keyword evidence="2" id="KW-1185">Reference proteome</keyword>
<dbReference type="AlphaFoldDB" id="A0A1J4P4F5"/>
<protein>
    <submittedName>
        <fullName evidence="1">Uncharacterized protein</fullName>
    </submittedName>
</protein>